<proteinExistence type="predicted"/>
<evidence type="ECO:0000313" key="4">
    <source>
        <dbReference type="Proteomes" id="UP000035680"/>
    </source>
</evidence>
<evidence type="ECO:0000256" key="1">
    <source>
        <dbReference type="ARBA" id="ARBA00022723"/>
    </source>
</evidence>
<protein>
    <submittedName>
        <fullName evidence="5">RING-type domain-containing protein</fullName>
    </submittedName>
</protein>
<dbReference type="InterPro" id="IPR017907">
    <property type="entry name" value="Znf_RING_CS"/>
</dbReference>
<dbReference type="Proteomes" id="UP000035680">
    <property type="component" value="Unassembled WGS sequence"/>
</dbReference>
<reference evidence="4" key="1">
    <citation type="submission" date="2014-07" db="EMBL/GenBank/DDBJ databases">
        <authorList>
            <person name="Martin A.A"/>
            <person name="De Silva N."/>
        </authorList>
    </citation>
    <scope>NUCLEOTIDE SEQUENCE</scope>
</reference>
<dbReference type="PROSITE" id="PS00518">
    <property type="entry name" value="ZF_RING_1"/>
    <property type="match status" value="1"/>
</dbReference>
<keyword evidence="4" id="KW-1185">Reference proteome</keyword>
<dbReference type="Gene3D" id="3.30.40.10">
    <property type="entry name" value="Zinc/RING finger domain, C3HC4 (zinc finger)"/>
    <property type="match status" value="1"/>
</dbReference>
<sequence length="196" mass="21925">MNALISCNKCGSISSREVRNKFFLLDCHHVLCIQCARDGVGNSLSSSGKTVMCGTCVKTVSLSTIGKDIDEEKKVLFSDPTDVISSATSRIMKNFLFQDRQHEILKSHILKKTQINVKLLKNTCVRVGGPRADPNVIKNNLEKIRAKLREKRGTYKALREKCRNLHPVHVSLSAANHTALKSFEHEKHIEEGLTTK</sequence>
<accession>A0A0K0G3X9</accession>
<keyword evidence="1" id="KW-0479">Metal-binding</keyword>
<keyword evidence="3" id="KW-0862">Zinc</keyword>
<reference evidence="5" key="2">
    <citation type="submission" date="2015-08" db="UniProtKB">
        <authorList>
            <consortium name="WormBaseParasite"/>
        </authorList>
    </citation>
    <scope>IDENTIFICATION</scope>
</reference>
<evidence type="ECO:0000313" key="5">
    <source>
        <dbReference type="WBParaSite" id="SVE_1943800.1"/>
    </source>
</evidence>
<keyword evidence="2" id="KW-0863">Zinc-finger</keyword>
<dbReference type="AlphaFoldDB" id="A0A0K0G3X9"/>
<organism evidence="4 5">
    <name type="scientific">Strongyloides venezuelensis</name>
    <name type="common">Threadworm</name>
    <dbReference type="NCBI Taxonomy" id="75913"/>
    <lineage>
        <taxon>Eukaryota</taxon>
        <taxon>Metazoa</taxon>
        <taxon>Ecdysozoa</taxon>
        <taxon>Nematoda</taxon>
        <taxon>Chromadorea</taxon>
        <taxon>Rhabditida</taxon>
        <taxon>Tylenchina</taxon>
        <taxon>Panagrolaimomorpha</taxon>
        <taxon>Strongyloidoidea</taxon>
        <taxon>Strongyloididae</taxon>
        <taxon>Strongyloides</taxon>
    </lineage>
</organism>
<dbReference type="WBParaSite" id="SVE_1943800.1">
    <property type="protein sequence ID" value="SVE_1943800.1"/>
    <property type="gene ID" value="SVE_1943800"/>
</dbReference>
<name>A0A0K0G3X9_STRVS</name>
<dbReference type="InterPro" id="IPR013083">
    <property type="entry name" value="Znf_RING/FYVE/PHD"/>
</dbReference>
<evidence type="ECO:0000256" key="3">
    <source>
        <dbReference type="ARBA" id="ARBA00022833"/>
    </source>
</evidence>
<dbReference type="GO" id="GO:0008270">
    <property type="term" value="F:zinc ion binding"/>
    <property type="evidence" value="ECO:0007669"/>
    <property type="project" value="UniProtKB-KW"/>
</dbReference>
<dbReference type="SUPFAM" id="SSF57850">
    <property type="entry name" value="RING/U-box"/>
    <property type="match status" value="1"/>
</dbReference>
<evidence type="ECO:0000256" key="2">
    <source>
        <dbReference type="ARBA" id="ARBA00022771"/>
    </source>
</evidence>